<sequence length="419" mass="47653">MSLLLAHSLLAIPVSLVHGLPYAIELLTPVVNDAKSGRILAVTRVAPSSFSIPLDASDDECGHKPSCLAAQQRIKNNPNPELDLYTASSRSSSKNEPVANYPVDYWFWLLYFAIPYGFTCRMAIIETFEAVFHSRPVYKPEDVDNTCELLLPIAPFGGIGGHTPVLLAGKMCMRDKVIAKIVTAVMMSDKYSARQISNYRQRIIDDLLSHYSDSSLPGYIREYASAALRRFAQSTRIITYDSSYVNKIPECNIKRGACTNYRLTLIAKHLTENGWIPLPEASGKQHLHPDGNLVVHPFLAFFLGLPGYHCQSDDIHSYVVCDPKRHGKAWWEWYVMRHPYRKVEYASRWWANDVSGEKVRDSVFYIEYGEPPTNNEGPFVDRFTPKSHLFRRDCAHCKIAGLDDRFKINEDYKDHIFEL</sequence>
<accession>A0ACC2VR11</accession>
<protein>
    <submittedName>
        <fullName evidence="1">Uncharacterized protein</fullName>
    </submittedName>
</protein>
<proteinExistence type="predicted"/>
<dbReference type="Proteomes" id="UP001227268">
    <property type="component" value="Unassembled WGS sequence"/>
</dbReference>
<dbReference type="EMBL" id="JASBWT010000009">
    <property type="protein sequence ID" value="KAJ9101859.1"/>
    <property type="molecule type" value="Genomic_DNA"/>
</dbReference>
<evidence type="ECO:0000313" key="2">
    <source>
        <dbReference type="Proteomes" id="UP001227268"/>
    </source>
</evidence>
<comment type="caution">
    <text evidence="1">The sequence shown here is derived from an EMBL/GenBank/DDBJ whole genome shotgun (WGS) entry which is preliminary data.</text>
</comment>
<organism evidence="1 2">
    <name type="scientific">Naganishia friedmannii</name>
    <dbReference type="NCBI Taxonomy" id="89922"/>
    <lineage>
        <taxon>Eukaryota</taxon>
        <taxon>Fungi</taxon>
        <taxon>Dikarya</taxon>
        <taxon>Basidiomycota</taxon>
        <taxon>Agaricomycotina</taxon>
        <taxon>Tremellomycetes</taxon>
        <taxon>Filobasidiales</taxon>
        <taxon>Filobasidiaceae</taxon>
        <taxon>Naganishia</taxon>
    </lineage>
</organism>
<gene>
    <name evidence="1" type="ORF">QFC21_003199</name>
</gene>
<keyword evidence="2" id="KW-1185">Reference proteome</keyword>
<evidence type="ECO:0000313" key="1">
    <source>
        <dbReference type="EMBL" id="KAJ9101859.1"/>
    </source>
</evidence>
<name>A0ACC2VR11_9TREE</name>
<reference evidence="1" key="1">
    <citation type="submission" date="2023-04" db="EMBL/GenBank/DDBJ databases">
        <title>Draft Genome sequencing of Naganishia species isolated from polar environments using Oxford Nanopore Technology.</title>
        <authorList>
            <person name="Leo P."/>
            <person name="Venkateswaran K."/>
        </authorList>
    </citation>
    <scope>NUCLEOTIDE SEQUENCE</scope>
    <source>
        <strain evidence="1">MNA-CCFEE 5423</strain>
    </source>
</reference>